<name>A0A4P9W997_9FUNG</name>
<organism evidence="7 8">
    <name type="scientific">Blyttiomyces helicus</name>
    <dbReference type="NCBI Taxonomy" id="388810"/>
    <lineage>
        <taxon>Eukaryota</taxon>
        <taxon>Fungi</taxon>
        <taxon>Fungi incertae sedis</taxon>
        <taxon>Chytridiomycota</taxon>
        <taxon>Chytridiomycota incertae sedis</taxon>
        <taxon>Chytridiomycetes</taxon>
        <taxon>Chytridiomycetes incertae sedis</taxon>
        <taxon>Blyttiomyces</taxon>
    </lineage>
</organism>
<dbReference type="PANTHER" id="PTHR48041:SF139">
    <property type="entry name" value="PROTEIN SCARLET"/>
    <property type="match status" value="1"/>
</dbReference>
<evidence type="ECO:0000313" key="8">
    <source>
        <dbReference type="Proteomes" id="UP000269721"/>
    </source>
</evidence>
<feature type="non-terminal residue" evidence="7">
    <location>
        <position position="1"/>
    </location>
</feature>
<keyword evidence="5" id="KW-0472">Membrane</keyword>
<dbReference type="Pfam" id="PF00005">
    <property type="entry name" value="ABC_tran"/>
    <property type="match status" value="1"/>
</dbReference>
<accession>A0A4P9W997</accession>
<dbReference type="SUPFAM" id="SSF52540">
    <property type="entry name" value="P-loop containing nucleoside triphosphate hydrolases"/>
    <property type="match status" value="1"/>
</dbReference>
<evidence type="ECO:0000256" key="5">
    <source>
        <dbReference type="ARBA" id="ARBA00023136"/>
    </source>
</evidence>
<evidence type="ECO:0000256" key="4">
    <source>
        <dbReference type="ARBA" id="ARBA00022989"/>
    </source>
</evidence>
<keyword evidence="2" id="KW-0813">Transport</keyword>
<evidence type="ECO:0000313" key="7">
    <source>
        <dbReference type="EMBL" id="RKO88053.1"/>
    </source>
</evidence>
<dbReference type="EMBL" id="KZ996972">
    <property type="protein sequence ID" value="RKO88053.1"/>
    <property type="molecule type" value="Genomic_DNA"/>
</dbReference>
<evidence type="ECO:0000259" key="6">
    <source>
        <dbReference type="Pfam" id="PF00005"/>
    </source>
</evidence>
<evidence type="ECO:0000256" key="2">
    <source>
        <dbReference type="ARBA" id="ARBA00022448"/>
    </source>
</evidence>
<sequence length="116" mass="12194">GAGKTSLLQVLAGEAHAGTLAGGISVNGQKISGNQMKKLSGFVFQDDVILATMTVREAVTMSALLRLPKETPVPVKMERVEQMLKLLNLEKAADTIIGNSSIKGISGGERKRCAMA</sequence>
<protein>
    <recommendedName>
        <fullName evidence="6">ABC transporter domain-containing protein</fullName>
    </recommendedName>
</protein>
<dbReference type="GO" id="GO:0016887">
    <property type="term" value="F:ATP hydrolysis activity"/>
    <property type="evidence" value="ECO:0007669"/>
    <property type="project" value="InterPro"/>
</dbReference>
<dbReference type="PANTHER" id="PTHR48041">
    <property type="entry name" value="ABC TRANSPORTER G FAMILY MEMBER 28"/>
    <property type="match status" value="1"/>
</dbReference>
<dbReference type="InterPro" id="IPR027417">
    <property type="entry name" value="P-loop_NTPase"/>
</dbReference>
<keyword evidence="8" id="KW-1185">Reference proteome</keyword>
<feature type="non-terminal residue" evidence="7">
    <location>
        <position position="116"/>
    </location>
</feature>
<dbReference type="InterPro" id="IPR050352">
    <property type="entry name" value="ABCG_transporters"/>
</dbReference>
<dbReference type="AlphaFoldDB" id="A0A4P9W997"/>
<dbReference type="GO" id="GO:0005524">
    <property type="term" value="F:ATP binding"/>
    <property type="evidence" value="ECO:0007669"/>
    <property type="project" value="InterPro"/>
</dbReference>
<comment type="subcellular location">
    <subcellularLocation>
        <location evidence="1">Membrane</location>
        <topology evidence="1">Multi-pass membrane protein</topology>
    </subcellularLocation>
</comment>
<feature type="domain" description="ABC transporter" evidence="6">
    <location>
        <begin position="1"/>
        <end position="116"/>
    </location>
</feature>
<keyword evidence="3" id="KW-0812">Transmembrane</keyword>
<keyword evidence="4" id="KW-1133">Transmembrane helix</keyword>
<reference evidence="7" key="1">
    <citation type="submission" date="2018-06" db="EMBL/GenBank/DDBJ databases">
        <title>Leveraging single-cell genomics to expand the Fungal Tree of Life.</title>
        <authorList>
            <consortium name="DOE Joint Genome Institute"/>
            <person name="Ahrendt S.R."/>
            <person name="Quandt C.A."/>
            <person name="Ciobanu D."/>
            <person name="Clum A."/>
            <person name="Salamov A."/>
            <person name="Andreopoulos B."/>
            <person name="Cheng J.-F."/>
            <person name="Woyke T."/>
            <person name="Pelin A."/>
            <person name="Henrissat B."/>
            <person name="Reynolds N."/>
            <person name="Benny G.L."/>
            <person name="Smith M.E."/>
            <person name="James T.Y."/>
            <person name="Grigoriev I.V."/>
        </authorList>
    </citation>
    <scope>NUCLEOTIDE SEQUENCE</scope>
    <source>
        <strain evidence="7">Perch Fen</strain>
    </source>
</reference>
<evidence type="ECO:0000256" key="3">
    <source>
        <dbReference type="ARBA" id="ARBA00022692"/>
    </source>
</evidence>
<dbReference type="Proteomes" id="UP000269721">
    <property type="component" value="Unassembled WGS sequence"/>
</dbReference>
<dbReference type="Gene3D" id="3.40.50.300">
    <property type="entry name" value="P-loop containing nucleotide triphosphate hydrolases"/>
    <property type="match status" value="1"/>
</dbReference>
<proteinExistence type="predicted"/>
<dbReference type="GO" id="GO:0016020">
    <property type="term" value="C:membrane"/>
    <property type="evidence" value="ECO:0007669"/>
    <property type="project" value="UniProtKB-SubCell"/>
</dbReference>
<dbReference type="InterPro" id="IPR003439">
    <property type="entry name" value="ABC_transporter-like_ATP-bd"/>
</dbReference>
<gene>
    <name evidence="7" type="ORF">BDK51DRAFT_9678</name>
</gene>
<evidence type="ECO:0000256" key="1">
    <source>
        <dbReference type="ARBA" id="ARBA00004141"/>
    </source>
</evidence>
<dbReference type="GO" id="GO:0042626">
    <property type="term" value="F:ATPase-coupled transmembrane transporter activity"/>
    <property type="evidence" value="ECO:0007669"/>
    <property type="project" value="TreeGrafter"/>
</dbReference>
<dbReference type="OrthoDB" id="66620at2759"/>